<name>A0A7C8N9S8_ORBOL</name>
<reference evidence="2 3" key="1">
    <citation type="submission" date="2019-06" db="EMBL/GenBank/DDBJ databases">
        <authorList>
            <person name="Palmer J.M."/>
        </authorList>
    </citation>
    <scope>NUCLEOTIDE SEQUENCE [LARGE SCALE GENOMIC DNA]</scope>
    <source>
        <strain evidence="2 3">TWF102</strain>
    </source>
</reference>
<dbReference type="Proteomes" id="UP000475325">
    <property type="component" value="Unassembled WGS sequence"/>
</dbReference>
<evidence type="ECO:0000313" key="2">
    <source>
        <dbReference type="EMBL" id="KAF3097767.1"/>
    </source>
</evidence>
<dbReference type="PANTHER" id="PTHR28243:SF1">
    <property type="entry name" value="PYRIDOXAMINE 5'-PHOSPHATE OXIDASE ALR4036 FAMILY FMN-BINDING DOMAIN-CONTAINING PROTEIN"/>
    <property type="match status" value="1"/>
</dbReference>
<gene>
    <name evidence="2" type="ORF">TWF102_006279</name>
</gene>
<evidence type="ECO:0000259" key="1">
    <source>
        <dbReference type="Pfam" id="PF12766"/>
    </source>
</evidence>
<protein>
    <recommendedName>
        <fullName evidence="1">Pyridoxamine 5'-phosphate oxidase Alr4036 family FMN-binding domain-containing protein</fullName>
    </recommendedName>
</protein>
<proteinExistence type="predicted"/>
<dbReference type="InterPro" id="IPR012349">
    <property type="entry name" value="Split_barrel_FMN-bd"/>
</dbReference>
<dbReference type="SUPFAM" id="SSF50475">
    <property type="entry name" value="FMN-binding split barrel"/>
    <property type="match status" value="1"/>
</dbReference>
<feature type="domain" description="Pyridoxamine 5'-phosphate oxidase Alr4036 family FMN-binding" evidence="1">
    <location>
        <begin position="31"/>
        <end position="157"/>
    </location>
</feature>
<dbReference type="GO" id="GO:0010181">
    <property type="term" value="F:FMN binding"/>
    <property type="evidence" value="ECO:0007669"/>
    <property type="project" value="InterPro"/>
</dbReference>
<dbReference type="InterPro" id="IPR024624">
    <property type="entry name" value="Pyridox_Oxase_Alr4036_FMN-bd"/>
</dbReference>
<dbReference type="Gene3D" id="2.30.110.10">
    <property type="entry name" value="Electron Transport, Fmn-binding Protein, Chain A"/>
    <property type="match status" value="1"/>
</dbReference>
<dbReference type="AlphaFoldDB" id="A0A7C8N9S8"/>
<dbReference type="Pfam" id="PF12766">
    <property type="entry name" value="Pyridox_oxase_2"/>
    <property type="match status" value="1"/>
</dbReference>
<comment type="caution">
    <text evidence="2">The sequence shown here is derived from an EMBL/GenBank/DDBJ whole genome shotgun (WGS) entry which is preliminary data.</text>
</comment>
<accession>A0A7C8N9S8</accession>
<evidence type="ECO:0000313" key="3">
    <source>
        <dbReference type="Proteomes" id="UP000475325"/>
    </source>
</evidence>
<dbReference type="EMBL" id="WIQW01000033">
    <property type="protein sequence ID" value="KAF3097767.1"/>
    <property type="molecule type" value="Genomic_DNA"/>
</dbReference>
<dbReference type="PANTHER" id="PTHR28243">
    <property type="entry name" value="AGL049CP"/>
    <property type="match status" value="1"/>
</dbReference>
<organism evidence="2 3">
    <name type="scientific">Orbilia oligospora</name>
    <name type="common">Nematode-trapping fungus</name>
    <name type="synonym">Arthrobotrys oligospora</name>
    <dbReference type="NCBI Taxonomy" id="2813651"/>
    <lineage>
        <taxon>Eukaryota</taxon>
        <taxon>Fungi</taxon>
        <taxon>Dikarya</taxon>
        <taxon>Ascomycota</taxon>
        <taxon>Pezizomycotina</taxon>
        <taxon>Orbiliomycetes</taxon>
        <taxon>Orbiliales</taxon>
        <taxon>Orbiliaceae</taxon>
        <taxon>Orbilia</taxon>
    </lineage>
</organism>
<sequence>MVYTYIESKVKSGLYSPKSRFEYDHTMASVNPWKQAFNAHVQTLACPTFAFATAAVPQTGGIAAPHVRTLAFRGFYAELPFNKYNPVSSNTGFKSDLIAFTTDKRTEKFRDLGGIEGVAASSLPTVTNIVEACFWVPSDQNPAVGKQWRIRGRCFVLPRDLDTEDKGVKETKKWLIEKISRNGGGDGSDFDFAKEYKAHFGNLSPVLRGSFRNPLPGTPKELGDGGLAPKRPIGDDQLDEAVALSHFRVAVIEPTRIEYLDLEGRTKTAWVPVGGDAEKDEQLENLGKVDGAWREVELWT</sequence>